<keyword evidence="7" id="KW-1185">Reference proteome</keyword>
<evidence type="ECO:0000313" key="7">
    <source>
        <dbReference type="Proteomes" id="UP001589844"/>
    </source>
</evidence>
<evidence type="ECO:0000256" key="3">
    <source>
        <dbReference type="ARBA" id="ARBA00022801"/>
    </source>
</evidence>
<dbReference type="EMBL" id="JBHLXJ010000007">
    <property type="protein sequence ID" value="MFC0349600.1"/>
    <property type="molecule type" value="Genomic_DNA"/>
</dbReference>
<sequence>MNSHNKKSTRRHFLKWMAQTSVASTSMSELPTSIAKALAIAPSSPSGSIQDVKHVVIFMQENRSFDHYFGCLKGVRGFGDPRPTYTRQGKPVWQQNIEYGRFQLPFPLSAGGDNDPAFDRSQCLPKDLPHNWKYSQKMWAHYDVWVQEKGSMSMGYLSRKELPFYYALADAFTIGDAYYASVFGPTDPNRMFLFSGTNGVSVGRDGRHTLSNVDDGNETSCMSRDKKEWKSPYLWTTYAERLSQHGISWKVYQEYDNYGDNSLAYFPQFRNLNLDDPAQKDRYQRGRAYAGETSQLDAKGLPLNTNPPDAQALVDYFAQDVRSGNLPAVSWIVAPTKFCEHPEKNPPGYGESLTSRILDVLTEDSKVWSQTVLLLCYDEEGGFFDHMPPPVAPSSRNQGYSTVSTEGEISVGEAFGLGARLPFMAISPWSRGAYVCSEVFDHTSILRFLEQRFGVMEPNISAWRRSVCGDLTSMFDFQRQDNQRPEPLFSTPHQHYIENAQRSCNSVKSSLPLNTTSLPQQERDATESPFANTRPARATNYVLEVNGAFQKEADCFAIQLNNTGKSGAVFTVYANGHNAGPWYYTIGSEKNFTETWSLDDFASRRYALRVFGPNGFLREFQGEQRHQIEAQIQTLDSNSRVADQSPVLKLILSNASAQTQTLLVTDTFYGAPEQSIQLAPFSSQTLYFNQENSFGWYDIQVRLANDKVYLRRVAGHIETGRPSRSDPANGKFVLSASARN</sequence>
<protein>
    <recommendedName>
        <fullName evidence="2">phospholipase C</fullName>
        <ecNumber evidence="2">3.1.4.3</ecNumber>
    </recommendedName>
</protein>
<comment type="caution">
    <text evidence="6">The sequence shown here is derived from an EMBL/GenBank/DDBJ whole genome shotgun (WGS) entry which is preliminary data.</text>
</comment>
<proteinExistence type="inferred from homology"/>
<evidence type="ECO:0000259" key="5">
    <source>
        <dbReference type="Pfam" id="PF05506"/>
    </source>
</evidence>
<dbReference type="InterPro" id="IPR017850">
    <property type="entry name" value="Alkaline_phosphatase_core_sf"/>
</dbReference>
<evidence type="ECO:0000313" key="6">
    <source>
        <dbReference type="EMBL" id="MFC0349600.1"/>
    </source>
</evidence>
<dbReference type="PANTHER" id="PTHR31956">
    <property type="entry name" value="NON-SPECIFIC PHOSPHOLIPASE C4-RELATED"/>
    <property type="match status" value="1"/>
</dbReference>
<feature type="compositionally biased region" description="Polar residues" evidence="4">
    <location>
        <begin position="511"/>
        <end position="520"/>
    </location>
</feature>
<name>A0ABV6ICP4_9BURK</name>
<dbReference type="RefSeq" id="WP_390211297.1">
    <property type="nucleotide sequence ID" value="NZ_JBHLXJ010000007.1"/>
</dbReference>
<evidence type="ECO:0000256" key="2">
    <source>
        <dbReference type="ARBA" id="ARBA00012018"/>
    </source>
</evidence>
<dbReference type="Pfam" id="PF04185">
    <property type="entry name" value="Phosphoesterase"/>
    <property type="match status" value="1"/>
</dbReference>
<dbReference type="InterPro" id="IPR006311">
    <property type="entry name" value="TAT_signal"/>
</dbReference>
<reference evidence="6 7" key="1">
    <citation type="submission" date="2024-09" db="EMBL/GenBank/DDBJ databases">
        <authorList>
            <person name="Sun Q."/>
            <person name="Mori K."/>
        </authorList>
    </citation>
    <scope>NUCLEOTIDE SEQUENCE [LARGE SCALE GENOMIC DNA]</scope>
    <source>
        <strain evidence="6 7">CCM 8677</strain>
    </source>
</reference>
<dbReference type="InterPro" id="IPR008475">
    <property type="entry name" value="PLipase_C_C"/>
</dbReference>
<accession>A0ABV6ICP4</accession>
<gene>
    <name evidence="6" type="ORF">ACFFJH_07260</name>
</gene>
<dbReference type="Proteomes" id="UP001589844">
    <property type="component" value="Unassembled WGS sequence"/>
</dbReference>
<dbReference type="PROSITE" id="PS51318">
    <property type="entry name" value="TAT"/>
    <property type="match status" value="1"/>
</dbReference>
<feature type="region of interest" description="Disordered" evidence="4">
    <location>
        <begin position="511"/>
        <end position="530"/>
    </location>
</feature>
<evidence type="ECO:0000256" key="1">
    <source>
        <dbReference type="ARBA" id="ARBA00009717"/>
    </source>
</evidence>
<evidence type="ECO:0000256" key="4">
    <source>
        <dbReference type="SAM" id="MobiDB-lite"/>
    </source>
</evidence>
<feature type="domain" description="Bacterial phospholipase C C-terminal" evidence="5">
    <location>
        <begin position="535"/>
        <end position="622"/>
    </location>
</feature>
<dbReference type="EC" id="3.1.4.3" evidence="2"/>
<comment type="similarity">
    <text evidence="1">Belongs to the bacterial phospholipase C family.</text>
</comment>
<dbReference type="InterPro" id="IPR007312">
    <property type="entry name" value="Phosphoesterase"/>
</dbReference>
<dbReference type="InterPro" id="IPR017767">
    <property type="entry name" value="PC-PLC"/>
</dbReference>
<dbReference type="Gene3D" id="3.40.720.10">
    <property type="entry name" value="Alkaline Phosphatase, subunit A"/>
    <property type="match status" value="1"/>
</dbReference>
<dbReference type="PANTHER" id="PTHR31956:SF1">
    <property type="entry name" value="NON-SPECIFIC PHOSPHOLIPASE C1"/>
    <property type="match status" value="1"/>
</dbReference>
<dbReference type="Pfam" id="PF05506">
    <property type="entry name" value="PLipase_C_C"/>
    <property type="match status" value="2"/>
</dbReference>
<organism evidence="6 7">
    <name type="scientific">Undibacterium danionis</name>
    <dbReference type="NCBI Taxonomy" id="1812100"/>
    <lineage>
        <taxon>Bacteria</taxon>
        <taxon>Pseudomonadati</taxon>
        <taxon>Pseudomonadota</taxon>
        <taxon>Betaproteobacteria</taxon>
        <taxon>Burkholderiales</taxon>
        <taxon>Oxalobacteraceae</taxon>
        <taxon>Undibacterium</taxon>
    </lineage>
</organism>
<dbReference type="NCBIfam" id="TIGR03396">
    <property type="entry name" value="PC_PLC"/>
    <property type="match status" value="1"/>
</dbReference>
<keyword evidence="3" id="KW-0378">Hydrolase</keyword>
<feature type="domain" description="Bacterial phospholipase C C-terminal" evidence="5">
    <location>
        <begin position="648"/>
        <end position="716"/>
    </location>
</feature>